<gene>
    <name evidence="1" type="ORF">J2S43_002904</name>
</gene>
<proteinExistence type="predicted"/>
<comment type="caution">
    <text evidence="1">The sequence shown here is derived from an EMBL/GenBank/DDBJ whole genome shotgun (WGS) entry which is preliminary data.</text>
</comment>
<dbReference type="RefSeq" id="WP_306829539.1">
    <property type="nucleotide sequence ID" value="NZ_JAUSRA010000001.1"/>
</dbReference>
<protein>
    <submittedName>
        <fullName evidence="1">Uncharacterized protein</fullName>
    </submittedName>
</protein>
<evidence type="ECO:0000313" key="2">
    <source>
        <dbReference type="Proteomes" id="UP001240984"/>
    </source>
</evidence>
<dbReference type="Proteomes" id="UP001240984">
    <property type="component" value="Unassembled WGS sequence"/>
</dbReference>
<sequence length="85" mass="8782">MTNTTDRAIDALVPAATQPHTQLRVLAATACGSSSCPTVYESGPGTVVVQGYIVPAASAGIDVPEGEMLVEIPTHLMIEALEKMS</sequence>
<evidence type="ECO:0000313" key="1">
    <source>
        <dbReference type="EMBL" id="MDP9794392.1"/>
    </source>
</evidence>
<organism evidence="1 2">
    <name type="scientific">Catenuloplanes nepalensis</name>
    <dbReference type="NCBI Taxonomy" id="587533"/>
    <lineage>
        <taxon>Bacteria</taxon>
        <taxon>Bacillati</taxon>
        <taxon>Actinomycetota</taxon>
        <taxon>Actinomycetes</taxon>
        <taxon>Micromonosporales</taxon>
        <taxon>Micromonosporaceae</taxon>
        <taxon>Catenuloplanes</taxon>
    </lineage>
</organism>
<name>A0ABT9MSI1_9ACTN</name>
<dbReference type="EMBL" id="JAUSRA010000001">
    <property type="protein sequence ID" value="MDP9794392.1"/>
    <property type="molecule type" value="Genomic_DNA"/>
</dbReference>
<keyword evidence="2" id="KW-1185">Reference proteome</keyword>
<reference evidence="1 2" key="1">
    <citation type="submission" date="2023-07" db="EMBL/GenBank/DDBJ databases">
        <title>Sequencing the genomes of 1000 actinobacteria strains.</title>
        <authorList>
            <person name="Klenk H.-P."/>
        </authorList>
    </citation>
    <scope>NUCLEOTIDE SEQUENCE [LARGE SCALE GENOMIC DNA]</scope>
    <source>
        <strain evidence="1 2">DSM 44710</strain>
    </source>
</reference>
<accession>A0ABT9MSI1</accession>